<evidence type="ECO:0008006" key="4">
    <source>
        <dbReference type="Google" id="ProtNLM"/>
    </source>
</evidence>
<dbReference type="KEGG" id="aep:AMC99_01794"/>
<evidence type="ECO:0000256" key="1">
    <source>
        <dbReference type="SAM" id="Phobius"/>
    </source>
</evidence>
<proteinExistence type="predicted"/>
<feature type="transmembrane region" description="Helical" evidence="1">
    <location>
        <begin position="125"/>
        <end position="146"/>
    </location>
</feature>
<dbReference type="STRING" id="361183.AMC99_01794"/>
<dbReference type="RefSeq" id="WP_061925565.1">
    <property type="nucleotide sequence ID" value="NZ_CP012669.1"/>
</dbReference>
<keyword evidence="1" id="KW-1133">Transmembrane helix</keyword>
<keyword evidence="1" id="KW-0472">Membrane</keyword>
<accession>A0A0M4LVY3</accession>
<feature type="transmembrane region" description="Helical" evidence="1">
    <location>
        <begin position="89"/>
        <end position="113"/>
    </location>
</feature>
<dbReference type="OrthoDB" id="8266279at2"/>
<sequence length="343" mass="36887">MSRGLPKLKCAAIAVLLVWAIFSVSNVGSPPIDTSLTPDTVELTDIDLYVDVAEGVASGSDYYETAAQLHRERNYPLQPFYTVRLPTLALFQSVVPARVGALALAFLAILVWIVRLPGSVVERAVAAVAMTSSAFLAVSTEMAHSHDLWSGLLLTLALGLYTKERWLPTVLLAALAVSIREHALLFGAIFGAFALYQRRWNEMSAWLVVAALFAALMAYHSQMVSAQLQPGDLTSGGWLGLQGWAGFVDVMSDYSLFGQLPIMLFAAMLALSFVGWSILSPARGMAVMLGYFGVIAIFARPDNSYWSLNMLPALLAGLAYAPKAISAHCTGRSAFKSGESFAA</sequence>
<keyword evidence="1" id="KW-0812">Transmembrane</keyword>
<name>A0A0M4LVY3_9SPHN</name>
<protein>
    <recommendedName>
        <fullName evidence="4">Glycosyltransferase RgtA/B/C/D-like domain-containing protein</fullName>
    </recommendedName>
</protein>
<evidence type="ECO:0000313" key="3">
    <source>
        <dbReference type="Proteomes" id="UP000057938"/>
    </source>
</evidence>
<gene>
    <name evidence="2" type="ORF">AMC99_01794</name>
</gene>
<organism evidence="2 3">
    <name type="scientific">Altererythrobacter epoxidivorans</name>
    <dbReference type="NCBI Taxonomy" id="361183"/>
    <lineage>
        <taxon>Bacteria</taxon>
        <taxon>Pseudomonadati</taxon>
        <taxon>Pseudomonadota</taxon>
        <taxon>Alphaproteobacteria</taxon>
        <taxon>Sphingomonadales</taxon>
        <taxon>Erythrobacteraceae</taxon>
        <taxon>Altererythrobacter</taxon>
    </lineage>
</organism>
<reference evidence="2 3" key="1">
    <citation type="submission" date="2015-09" db="EMBL/GenBank/DDBJ databases">
        <title>Complete genome sequence of a benzo[a]pyrene-degrading bacterium Altererythrobacter epoxidivorans CGMCC 1.7731T.</title>
        <authorList>
            <person name="Li Z."/>
            <person name="Cheng H."/>
            <person name="Huo Y."/>
            <person name="Xu X."/>
        </authorList>
    </citation>
    <scope>NUCLEOTIDE SEQUENCE [LARGE SCALE GENOMIC DNA]</scope>
    <source>
        <strain evidence="2 3">CGMCC 1.7731</strain>
    </source>
</reference>
<keyword evidence="3" id="KW-1185">Reference proteome</keyword>
<evidence type="ECO:0000313" key="2">
    <source>
        <dbReference type="EMBL" id="ALE17084.1"/>
    </source>
</evidence>
<dbReference type="PATRIC" id="fig|361183.4.peg.1764"/>
<feature type="transmembrane region" description="Helical" evidence="1">
    <location>
        <begin position="166"/>
        <end position="196"/>
    </location>
</feature>
<dbReference type="Proteomes" id="UP000057938">
    <property type="component" value="Chromosome"/>
</dbReference>
<dbReference type="EMBL" id="CP012669">
    <property type="protein sequence ID" value="ALE17084.1"/>
    <property type="molecule type" value="Genomic_DNA"/>
</dbReference>
<feature type="transmembrane region" description="Helical" evidence="1">
    <location>
        <begin position="203"/>
        <end position="220"/>
    </location>
</feature>
<dbReference type="AlphaFoldDB" id="A0A0M4LVY3"/>
<feature type="transmembrane region" description="Helical" evidence="1">
    <location>
        <begin position="256"/>
        <end position="275"/>
    </location>
</feature>